<keyword evidence="4" id="KW-0325">Glycoprotein</keyword>
<keyword evidence="8" id="KW-1185">Reference proteome</keyword>
<keyword evidence="2" id="KW-0677">Repeat</keyword>
<dbReference type="AlphaFoldDB" id="A0A8B8A7A9"/>
<feature type="disulfide bond" evidence="5">
    <location>
        <begin position="398"/>
        <end position="408"/>
    </location>
</feature>
<keyword evidence="1 6" id="KW-0732">Signal</keyword>
<dbReference type="Proteomes" id="UP000694844">
    <property type="component" value="Chromosome 6"/>
</dbReference>
<feature type="chain" id="PRO_5034666458" evidence="6">
    <location>
        <begin position="21"/>
        <end position="429"/>
    </location>
</feature>
<reference evidence="9" key="1">
    <citation type="submission" date="2025-08" db="UniProtKB">
        <authorList>
            <consortium name="RefSeq"/>
        </authorList>
    </citation>
    <scope>IDENTIFICATION</scope>
    <source>
        <tissue evidence="9">Whole sample</tissue>
    </source>
</reference>
<dbReference type="PROSITE" id="PS50287">
    <property type="entry name" value="SRCR_2"/>
    <property type="match status" value="2"/>
</dbReference>
<sequence length="429" mass="47201">MAYVTNAFVLAFGLLQIAHTFLVDTNSQHNVGRNESQADLVQRIDQLQVQLQMQNKTIENQGAIIEQLLNSTRQSQSIQSLSSELSVLQSYVQRIMDEYQRLSQIANTTELASKINNMAHSIRNLATSLTDQEHVDLDIKKMFDSLNVTMSLISTKVTGLTNDLHSTRRDLQSLQSLQVETKQYTYSHISSLSSQYSLLSSREHKTEDRVSTLEHNLEMEVITGIRLRGGNYSGEGRLEVQYHGSWGTVCDDSFSDKSANVACRQLGYYSHHATYKGSAAYGSGSGEIVLDDVVCKGDESSLAVCRHYGFAHENCGHSEDVGVICFDIRLVGGTSSREGRVEVKVGSTWGTVCDDSWDRNDARVVCRTLGYSTGNVTAFSSAHFGQGTGSILMDDVNCTGSERSLALCSFRGFGLENCGHNEDAGVACH</sequence>
<evidence type="ECO:0000256" key="6">
    <source>
        <dbReference type="SAM" id="SignalP"/>
    </source>
</evidence>
<dbReference type="GeneID" id="111100053"/>
<dbReference type="KEGG" id="cvn:111100053"/>
<dbReference type="GO" id="GO:0016020">
    <property type="term" value="C:membrane"/>
    <property type="evidence" value="ECO:0007669"/>
    <property type="project" value="InterPro"/>
</dbReference>
<comment type="caution">
    <text evidence="5">Lacks conserved residue(s) required for the propagation of feature annotation.</text>
</comment>
<dbReference type="OrthoDB" id="6286334at2759"/>
<dbReference type="PANTHER" id="PTHR48071">
    <property type="entry name" value="SRCR DOMAIN-CONTAINING PROTEIN"/>
    <property type="match status" value="1"/>
</dbReference>
<evidence type="ECO:0000313" key="8">
    <source>
        <dbReference type="Proteomes" id="UP000694844"/>
    </source>
</evidence>
<feature type="signal peptide" evidence="6">
    <location>
        <begin position="1"/>
        <end position="20"/>
    </location>
</feature>
<evidence type="ECO:0000256" key="1">
    <source>
        <dbReference type="ARBA" id="ARBA00022729"/>
    </source>
</evidence>
<dbReference type="SMART" id="SM00202">
    <property type="entry name" value="SR"/>
    <property type="match status" value="2"/>
</dbReference>
<accession>A0A8B8A7A9</accession>
<name>A0A8B8A7A9_CRAVI</name>
<evidence type="ECO:0000256" key="4">
    <source>
        <dbReference type="ARBA" id="ARBA00023180"/>
    </source>
</evidence>
<evidence type="ECO:0000256" key="2">
    <source>
        <dbReference type="ARBA" id="ARBA00022737"/>
    </source>
</evidence>
<feature type="domain" description="SRCR" evidence="7">
    <location>
        <begin position="328"/>
        <end position="429"/>
    </location>
</feature>
<dbReference type="PANTHER" id="PTHR48071:SF18">
    <property type="entry name" value="DELETED IN MALIGNANT BRAIN TUMORS 1 PROTEIN-RELATED"/>
    <property type="match status" value="1"/>
</dbReference>
<evidence type="ECO:0000313" key="9">
    <source>
        <dbReference type="RefSeq" id="XP_022287352.1"/>
    </source>
</evidence>
<organism evidence="8 9">
    <name type="scientific">Crassostrea virginica</name>
    <name type="common">Eastern oyster</name>
    <dbReference type="NCBI Taxonomy" id="6565"/>
    <lineage>
        <taxon>Eukaryota</taxon>
        <taxon>Metazoa</taxon>
        <taxon>Spiralia</taxon>
        <taxon>Lophotrochozoa</taxon>
        <taxon>Mollusca</taxon>
        <taxon>Bivalvia</taxon>
        <taxon>Autobranchia</taxon>
        <taxon>Pteriomorphia</taxon>
        <taxon>Ostreida</taxon>
        <taxon>Ostreoidea</taxon>
        <taxon>Ostreidae</taxon>
        <taxon>Crassostrea</taxon>
    </lineage>
</organism>
<feature type="domain" description="SRCR" evidence="7">
    <location>
        <begin position="225"/>
        <end position="326"/>
    </location>
</feature>
<feature type="disulfide bond" evidence="5">
    <location>
        <begin position="295"/>
        <end position="305"/>
    </location>
</feature>
<proteinExistence type="predicted"/>
<dbReference type="SUPFAM" id="SSF56487">
    <property type="entry name" value="SRCR-like"/>
    <property type="match status" value="2"/>
</dbReference>
<dbReference type="RefSeq" id="XP_022287352.1">
    <property type="nucleotide sequence ID" value="XM_022431644.1"/>
</dbReference>
<evidence type="ECO:0000259" key="7">
    <source>
        <dbReference type="PROSITE" id="PS50287"/>
    </source>
</evidence>
<dbReference type="InterPro" id="IPR036772">
    <property type="entry name" value="SRCR-like_dom_sf"/>
</dbReference>
<dbReference type="PROSITE" id="PS00420">
    <property type="entry name" value="SRCR_1"/>
    <property type="match status" value="1"/>
</dbReference>
<protein>
    <submittedName>
        <fullName evidence="9">Deleted in malignant brain tumors 1 protein-like</fullName>
    </submittedName>
</protein>
<dbReference type="FunFam" id="3.10.250.10:FF:000006">
    <property type="entry name" value="neurotrypsin isoform X2"/>
    <property type="match status" value="2"/>
</dbReference>
<gene>
    <name evidence="9" type="primary">LOC111100053</name>
</gene>
<dbReference type="Gene3D" id="3.10.250.10">
    <property type="entry name" value="SRCR-like domain"/>
    <property type="match status" value="2"/>
</dbReference>
<evidence type="ECO:0000256" key="5">
    <source>
        <dbReference type="PROSITE-ProRule" id="PRU00196"/>
    </source>
</evidence>
<dbReference type="InterPro" id="IPR001190">
    <property type="entry name" value="SRCR"/>
</dbReference>
<keyword evidence="3 5" id="KW-1015">Disulfide bond</keyword>
<dbReference type="Pfam" id="PF00530">
    <property type="entry name" value="SRCR"/>
    <property type="match status" value="2"/>
</dbReference>
<evidence type="ECO:0000256" key="3">
    <source>
        <dbReference type="ARBA" id="ARBA00023157"/>
    </source>
</evidence>
<dbReference type="PRINTS" id="PR00258">
    <property type="entry name" value="SPERACTRCPTR"/>
</dbReference>